<evidence type="ECO:0000313" key="10">
    <source>
        <dbReference type="Proteomes" id="UP000518752"/>
    </source>
</evidence>
<dbReference type="InterPro" id="IPR004088">
    <property type="entry name" value="KH_dom_type_1"/>
</dbReference>
<evidence type="ECO:0000313" key="9">
    <source>
        <dbReference type="EMBL" id="KAF5372267.1"/>
    </source>
</evidence>
<dbReference type="PANTHER" id="PTHR21321">
    <property type="entry name" value="PNAS-3 RELATED"/>
    <property type="match status" value="1"/>
</dbReference>
<gene>
    <name evidence="9" type="ORF">D9757_009641</name>
</gene>
<reference evidence="9 10" key="1">
    <citation type="journal article" date="2020" name="ISME J.">
        <title>Uncovering the hidden diversity of litter-decomposition mechanisms in mushroom-forming fungi.</title>
        <authorList>
            <person name="Floudas D."/>
            <person name="Bentzer J."/>
            <person name="Ahren D."/>
            <person name="Johansson T."/>
            <person name="Persson P."/>
            <person name="Tunlid A."/>
        </authorList>
    </citation>
    <scope>NUCLEOTIDE SEQUENCE [LARGE SCALE GENOMIC DNA]</scope>
    <source>
        <strain evidence="9 10">CBS 406.79</strain>
    </source>
</reference>
<comment type="subcellular location">
    <subcellularLocation>
        <location evidence="1">Nucleus</location>
        <location evidence="1">Nucleolus</location>
    </subcellularLocation>
</comment>
<evidence type="ECO:0000256" key="3">
    <source>
        <dbReference type="ARBA" id="ARBA00022552"/>
    </source>
</evidence>
<dbReference type="AlphaFoldDB" id="A0A8H5GWC1"/>
<dbReference type="Pfam" id="PF18311">
    <property type="entry name" value="Rrp40_N"/>
    <property type="match status" value="1"/>
</dbReference>
<dbReference type="InterPro" id="IPR037319">
    <property type="entry name" value="Rrp40_S1"/>
</dbReference>
<dbReference type="Gene3D" id="3.30.1370.10">
    <property type="entry name" value="K Homology domain, type 1"/>
    <property type="match status" value="1"/>
</dbReference>
<evidence type="ECO:0000256" key="5">
    <source>
        <dbReference type="ARBA" id="ARBA00022884"/>
    </source>
</evidence>
<dbReference type="GO" id="GO:0000467">
    <property type="term" value="P:exonucleolytic trimming to generate mature 3'-end of 5.8S rRNA from tricistronic rRNA transcript (SSU-rRNA, 5.8S rRNA, LSU-rRNA)"/>
    <property type="evidence" value="ECO:0007669"/>
    <property type="project" value="TreeGrafter"/>
</dbReference>
<evidence type="ECO:0000256" key="2">
    <source>
        <dbReference type="ARBA" id="ARBA00007841"/>
    </source>
</evidence>
<keyword evidence="5" id="KW-0694">RNA-binding</keyword>
<evidence type="ECO:0000256" key="4">
    <source>
        <dbReference type="ARBA" id="ARBA00022835"/>
    </source>
</evidence>
<comment type="caution">
    <text evidence="9">The sequence shown here is derived from an EMBL/GenBank/DDBJ whole genome shotgun (WGS) entry which is preliminary data.</text>
</comment>
<dbReference type="SUPFAM" id="SSF54791">
    <property type="entry name" value="Eukaryotic type KH-domain (KH-domain type I)"/>
    <property type="match status" value="1"/>
</dbReference>
<dbReference type="FunFam" id="2.40.50.140:FF:000112">
    <property type="entry name" value="Exosome complex component RRP40"/>
    <property type="match status" value="1"/>
</dbReference>
<dbReference type="EMBL" id="JAACJN010000112">
    <property type="protein sequence ID" value="KAF5372267.1"/>
    <property type="molecule type" value="Genomic_DNA"/>
</dbReference>
<keyword evidence="3" id="KW-0698">rRNA processing</keyword>
<dbReference type="GO" id="GO:0005730">
    <property type="term" value="C:nucleolus"/>
    <property type="evidence" value="ECO:0007669"/>
    <property type="project" value="UniProtKB-SubCell"/>
</dbReference>
<dbReference type="Gene3D" id="2.40.50.140">
    <property type="entry name" value="Nucleic acid-binding proteins"/>
    <property type="match status" value="1"/>
</dbReference>
<dbReference type="InterPro" id="IPR041054">
    <property type="entry name" value="Rrp40_N_euk"/>
</dbReference>
<dbReference type="Pfam" id="PF21262">
    <property type="entry name" value="RRP40_S1"/>
    <property type="match status" value="1"/>
</dbReference>
<dbReference type="OrthoDB" id="340500at2759"/>
<evidence type="ECO:0000259" key="8">
    <source>
        <dbReference type="Pfam" id="PF18311"/>
    </source>
</evidence>
<dbReference type="InterPro" id="IPR012340">
    <property type="entry name" value="NA-bd_OB-fold"/>
</dbReference>
<keyword evidence="10" id="KW-1185">Reference proteome</keyword>
<accession>A0A8H5GWC1</accession>
<dbReference type="Gene3D" id="2.40.50.100">
    <property type="match status" value="1"/>
</dbReference>
<dbReference type="CDD" id="cd05790">
    <property type="entry name" value="S1_Rrp40"/>
    <property type="match status" value="1"/>
</dbReference>
<dbReference type="GO" id="GO:0034475">
    <property type="term" value="P:U4 snRNA 3'-end processing"/>
    <property type="evidence" value="ECO:0007669"/>
    <property type="project" value="TreeGrafter"/>
</dbReference>
<dbReference type="SUPFAM" id="SSF50249">
    <property type="entry name" value="Nucleic acid-binding proteins"/>
    <property type="match status" value="1"/>
</dbReference>
<dbReference type="GO" id="GO:0003723">
    <property type="term" value="F:RNA binding"/>
    <property type="evidence" value="ECO:0007669"/>
    <property type="project" value="UniProtKB-KW"/>
</dbReference>
<dbReference type="GO" id="GO:0071035">
    <property type="term" value="P:nuclear polyadenylation-dependent rRNA catabolic process"/>
    <property type="evidence" value="ECO:0007669"/>
    <property type="project" value="TreeGrafter"/>
</dbReference>
<organism evidence="9 10">
    <name type="scientific">Collybiopsis confluens</name>
    <dbReference type="NCBI Taxonomy" id="2823264"/>
    <lineage>
        <taxon>Eukaryota</taxon>
        <taxon>Fungi</taxon>
        <taxon>Dikarya</taxon>
        <taxon>Basidiomycota</taxon>
        <taxon>Agaricomycotina</taxon>
        <taxon>Agaricomycetes</taxon>
        <taxon>Agaricomycetidae</taxon>
        <taxon>Agaricales</taxon>
        <taxon>Marasmiineae</taxon>
        <taxon>Omphalotaceae</taxon>
        <taxon>Collybiopsis</taxon>
    </lineage>
</organism>
<evidence type="ECO:0000256" key="6">
    <source>
        <dbReference type="ARBA" id="ARBA00030615"/>
    </source>
</evidence>
<protein>
    <recommendedName>
        <fullName evidence="6">Ribosomal RNA-processing protein 40</fullName>
    </recommendedName>
</protein>
<dbReference type="PANTHER" id="PTHR21321:SF1">
    <property type="entry name" value="EXOSOME COMPLEX COMPONENT RRP40"/>
    <property type="match status" value="1"/>
</dbReference>
<evidence type="ECO:0000256" key="1">
    <source>
        <dbReference type="ARBA" id="ARBA00004604"/>
    </source>
</evidence>
<dbReference type="GO" id="GO:0071038">
    <property type="term" value="P:TRAMP-dependent tRNA surveillance pathway"/>
    <property type="evidence" value="ECO:0007669"/>
    <property type="project" value="TreeGrafter"/>
</dbReference>
<keyword evidence="4" id="KW-0271">Exosome</keyword>
<proteinExistence type="inferred from homology"/>
<dbReference type="InterPro" id="IPR036612">
    <property type="entry name" value="KH_dom_type_1_sf"/>
</dbReference>
<feature type="domain" description="Exosome complex exonuclease Rrp40 N-terminal" evidence="8">
    <location>
        <begin position="17"/>
        <end position="65"/>
    </location>
</feature>
<feature type="domain" description="K Homology" evidence="7">
    <location>
        <begin position="154"/>
        <end position="201"/>
    </location>
</feature>
<evidence type="ECO:0000259" key="7">
    <source>
        <dbReference type="Pfam" id="PF15985"/>
    </source>
</evidence>
<dbReference type="Pfam" id="PF15985">
    <property type="entry name" value="KH_6"/>
    <property type="match status" value="1"/>
</dbReference>
<dbReference type="GO" id="GO:0071034">
    <property type="term" value="P:CUT catabolic process"/>
    <property type="evidence" value="ECO:0007669"/>
    <property type="project" value="TreeGrafter"/>
</dbReference>
<dbReference type="GO" id="GO:0000177">
    <property type="term" value="C:cytoplasmic exosome (RNase complex)"/>
    <property type="evidence" value="ECO:0007669"/>
    <property type="project" value="TreeGrafter"/>
</dbReference>
<dbReference type="InterPro" id="IPR026699">
    <property type="entry name" value="Exosome_RNA_bind1/RRP40/RRP4"/>
</dbReference>
<sequence length="240" mass="26044">MSIVLPGETVPAQHVNLKIGPGLSQSSNVSSVAHSSSPSIISTRAGTLNHSANRSKWWVECNARRYVPAPQESVIGLVVQKQGEGFRVDIGSAHSANLDGLAFEGATKRNRPNLKIGSLVYARVSLAHKDMEPELECFDAQTRKAEGFGELKSGFLVRCSLRMCRQLLDPNHFLLPLLGSLLPLEIAVGLNGRVWVNSQDAKRIIAITQAIEAADPDGLGMDKTGITTLLEELDRKWILS</sequence>
<comment type="similarity">
    <text evidence="2">Belongs to the RRP40 family.</text>
</comment>
<dbReference type="Proteomes" id="UP000518752">
    <property type="component" value="Unassembled WGS sequence"/>
</dbReference>
<name>A0A8H5GWC1_9AGAR</name>
<dbReference type="GO" id="GO:0071051">
    <property type="term" value="P:poly(A)-dependent snoRNA 3'-end processing"/>
    <property type="evidence" value="ECO:0007669"/>
    <property type="project" value="TreeGrafter"/>
</dbReference>
<dbReference type="GO" id="GO:0000176">
    <property type="term" value="C:nuclear exosome (RNase complex)"/>
    <property type="evidence" value="ECO:0007669"/>
    <property type="project" value="TreeGrafter"/>
</dbReference>